<dbReference type="PANTHER" id="PTHR43695">
    <property type="entry name" value="PUTATIVE (AFU_ORTHOLOGUE AFUA_2G17250)-RELATED"/>
    <property type="match status" value="1"/>
</dbReference>
<keyword evidence="2" id="KW-0378">Hydrolase</keyword>
<keyword evidence="3" id="KW-0472">Membrane</keyword>
<accession>A0ABQ3HSC5</accession>
<evidence type="ECO:0000256" key="1">
    <source>
        <dbReference type="ARBA" id="ARBA00008668"/>
    </source>
</evidence>
<reference evidence="6" key="1">
    <citation type="journal article" date="2019" name="Int. J. Syst. Evol. Microbiol.">
        <title>The Global Catalogue of Microorganisms (GCM) 10K type strain sequencing project: providing services to taxonomists for standard genome sequencing and annotation.</title>
        <authorList>
            <consortium name="The Broad Institute Genomics Platform"/>
            <consortium name="The Broad Institute Genome Sequencing Center for Infectious Disease"/>
            <person name="Wu L."/>
            <person name="Ma J."/>
        </authorList>
    </citation>
    <scope>NUCLEOTIDE SEQUENCE [LARGE SCALE GENOMIC DNA]</scope>
    <source>
        <strain evidence="6">CGMCC 1.12966</strain>
    </source>
</reference>
<dbReference type="InterPro" id="IPR013830">
    <property type="entry name" value="SGNH_hydro"/>
</dbReference>
<evidence type="ECO:0000256" key="2">
    <source>
        <dbReference type="ARBA" id="ARBA00022801"/>
    </source>
</evidence>
<keyword evidence="3" id="KW-0812">Transmembrane</keyword>
<dbReference type="Gene3D" id="3.40.50.1110">
    <property type="entry name" value="SGNH hydrolase"/>
    <property type="match status" value="1"/>
</dbReference>
<evidence type="ECO:0000313" key="5">
    <source>
        <dbReference type="EMBL" id="GHE29665.1"/>
    </source>
</evidence>
<dbReference type="InterPro" id="IPR037459">
    <property type="entry name" value="RhgT-like"/>
</dbReference>
<feature type="domain" description="SGNH hydrolase-type esterase" evidence="4">
    <location>
        <begin position="51"/>
        <end position="241"/>
    </location>
</feature>
<feature type="transmembrane region" description="Helical" evidence="3">
    <location>
        <begin position="23"/>
        <end position="40"/>
    </location>
</feature>
<name>A0ABQ3HSC5_9SPHI</name>
<evidence type="ECO:0000259" key="4">
    <source>
        <dbReference type="Pfam" id="PF13472"/>
    </source>
</evidence>
<protein>
    <submittedName>
        <fullName evidence="5">Rhamnogalacturonan acetylesterase RhgT</fullName>
    </submittedName>
</protein>
<dbReference type="EMBL" id="BNAF01000003">
    <property type="protein sequence ID" value="GHE29665.1"/>
    <property type="molecule type" value="Genomic_DNA"/>
</dbReference>
<gene>
    <name evidence="5" type="primary">rhgT</name>
    <name evidence="5" type="ORF">GCM10017764_10790</name>
</gene>
<dbReference type="Proteomes" id="UP000620550">
    <property type="component" value="Unassembled WGS sequence"/>
</dbReference>
<dbReference type="InterPro" id="IPR036514">
    <property type="entry name" value="SGNH_hydro_sf"/>
</dbReference>
<dbReference type="SUPFAM" id="SSF52266">
    <property type="entry name" value="SGNH hydrolase"/>
    <property type="match status" value="1"/>
</dbReference>
<evidence type="ECO:0000313" key="6">
    <source>
        <dbReference type="Proteomes" id="UP000620550"/>
    </source>
</evidence>
<dbReference type="Pfam" id="PF13472">
    <property type="entry name" value="Lipase_GDSL_2"/>
    <property type="match status" value="1"/>
</dbReference>
<evidence type="ECO:0000256" key="3">
    <source>
        <dbReference type="SAM" id="Phobius"/>
    </source>
</evidence>
<keyword evidence="3" id="KW-1133">Transmembrane helix</keyword>
<proteinExistence type="inferred from homology"/>
<dbReference type="CDD" id="cd01821">
    <property type="entry name" value="Rhamnogalacturan_acetylesterase_like"/>
    <property type="match status" value="1"/>
</dbReference>
<organism evidence="5 6">
    <name type="scientific">Sphingobacterium griseoflavum</name>
    <dbReference type="NCBI Taxonomy" id="1474952"/>
    <lineage>
        <taxon>Bacteria</taxon>
        <taxon>Pseudomonadati</taxon>
        <taxon>Bacteroidota</taxon>
        <taxon>Sphingobacteriia</taxon>
        <taxon>Sphingobacteriales</taxon>
        <taxon>Sphingobacteriaceae</taxon>
        <taxon>Sphingobacterium</taxon>
    </lineage>
</organism>
<comment type="similarity">
    <text evidence="1">Belongs to the 'GDSL' lipolytic enzyme family.</text>
</comment>
<dbReference type="PANTHER" id="PTHR43695:SF1">
    <property type="entry name" value="RHAMNOGALACTURONAN ACETYLESTERASE"/>
    <property type="match status" value="1"/>
</dbReference>
<comment type="caution">
    <text evidence="5">The sequence shown here is derived from an EMBL/GenBank/DDBJ whole genome shotgun (WGS) entry which is preliminary data.</text>
</comment>
<keyword evidence="6" id="KW-1185">Reference proteome</keyword>
<sequence length="268" mass="29881">MQKNVEIQRINQHKYRTVMNKNFIYGFGSLMVLFILFGFCRPPEKLTIWMMGDSTMAIKAENKYPETGWGVAFAQLFGDNVLVKNTAKNGRSTKSFIQQGLWDTVKQGLQEGDYLLVQFGHNDEKVNKPNVGVTVDEYKANLTLFVQAARAKKANPILMTPIARRSFRNGKLINTHQAYAHAVMELADSLDVPLIDLTTLTGELLTAKGERGSKDYFLHLPEGSVNYPDGVVDNTHLNVEGAGTIAQLVAAALRRQGIPLAKELKKQL</sequence>